<evidence type="ECO:0000259" key="6">
    <source>
        <dbReference type="Pfam" id="PF00884"/>
    </source>
</evidence>
<organism evidence="7 8">
    <name type="scientific">Echinicola rosea</name>
    <dbReference type="NCBI Taxonomy" id="1807691"/>
    <lineage>
        <taxon>Bacteria</taxon>
        <taxon>Pseudomonadati</taxon>
        <taxon>Bacteroidota</taxon>
        <taxon>Cytophagia</taxon>
        <taxon>Cytophagales</taxon>
        <taxon>Cyclobacteriaceae</taxon>
        <taxon>Echinicola</taxon>
    </lineage>
</organism>
<dbReference type="CDD" id="cd16031">
    <property type="entry name" value="G6S_like"/>
    <property type="match status" value="1"/>
</dbReference>
<keyword evidence="5" id="KW-1133">Transmembrane helix</keyword>
<keyword evidence="5" id="KW-0472">Membrane</keyword>
<comment type="similarity">
    <text evidence="1">Belongs to the sulfatase family.</text>
</comment>
<keyword evidence="5" id="KW-0812">Transmembrane</keyword>
<evidence type="ECO:0000256" key="5">
    <source>
        <dbReference type="SAM" id="Phobius"/>
    </source>
</evidence>
<evidence type="ECO:0000256" key="3">
    <source>
        <dbReference type="ARBA" id="ARBA00022801"/>
    </source>
</evidence>
<keyword evidence="8" id="KW-1185">Reference proteome</keyword>
<name>A0ABQ1V4E7_9BACT</name>
<dbReference type="Pfam" id="PF00884">
    <property type="entry name" value="Sulfatase"/>
    <property type="match status" value="1"/>
</dbReference>
<keyword evidence="4" id="KW-0325">Glycoprotein</keyword>
<dbReference type="RefSeq" id="WP_229683410.1">
    <property type="nucleotide sequence ID" value="NZ_BMIU01000012.1"/>
</dbReference>
<keyword evidence="3" id="KW-0378">Hydrolase</keyword>
<protein>
    <submittedName>
        <fullName evidence="7">Acetylglucosamine-6-sulfatase</fullName>
    </submittedName>
</protein>
<gene>
    <name evidence="7" type="ORF">GCM10011339_25690</name>
</gene>
<reference evidence="8" key="1">
    <citation type="journal article" date="2019" name="Int. J. Syst. Evol. Microbiol.">
        <title>The Global Catalogue of Microorganisms (GCM) 10K type strain sequencing project: providing services to taxonomists for standard genome sequencing and annotation.</title>
        <authorList>
            <consortium name="The Broad Institute Genomics Platform"/>
            <consortium name="The Broad Institute Genome Sequencing Center for Infectious Disease"/>
            <person name="Wu L."/>
            <person name="Ma J."/>
        </authorList>
    </citation>
    <scope>NUCLEOTIDE SEQUENCE [LARGE SCALE GENOMIC DNA]</scope>
    <source>
        <strain evidence="8">CGMCC 1.15407</strain>
    </source>
</reference>
<evidence type="ECO:0000256" key="2">
    <source>
        <dbReference type="ARBA" id="ARBA00022729"/>
    </source>
</evidence>
<evidence type="ECO:0000313" key="7">
    <source>
        <dbReference type="EMBL" id="GGF36111.1"/>
    </source>
</evidence>
<dbReference type="SUPFAM" id="SSF53649">
    <property type="entry name" value="Alkaline phosphatase-like"/>
    <property type="match status" value="1"/>
</dbReference>
<dbReference type="Gene3D" id="3.40.720.10">
    <property type="entry name" value="Alkaline Phosphatase, subunit A"/>
    <property type="match status" value="1"/>
</dbReference>
<feature type="domain" description="Sulfatase N-terminal" evidence="6">
    <location>
        <begin position="53"/>
        <end position="419"/>
    </location>
</feature>
<dbReference type="InterPro" id="IPR024607">
    <property type="entry name" value="Sulfatase_CS"/>
</dbReference>
<comment type="caution">
    <text evidence="7">The sequence shown here is derived from an EMBL/GenBank/DDBJ whole genome shotgun (WGS) entry which is preliminary data.</text>
</comment>
<dbReference type="EMBL" id="BMIU01000012">
    <property type="protein sequence ID" value="GGF36111.1"/>
    <property type="molecule type" value="Genomic_DNA"/>
</dbReference>
<evidence type="ECO:0000256" key="4">
    <source>
        <dbReference type="ARBA" id="ARBA00023180"/>
    </source>
</evidence>
<dbReference type="InterPro" id="IPR000917">
    <property type="entry name" value="Sulfatase_N"/>
</dbReference>
<proteinExistence type="inferred from homology"/>
<evidence type="ECO:0000256" key="1">
    <source>
        <dbReference type="ARBA" id="ARBA00008779"/>
    </source>
</evidence>
<dbReference type="PANTHER" id="PTHR43108:SF6">
    <property type="entry name" value="N-SULPHOGLUCOSAMINE SULPHOHYDROLASE"/>
    <property type="match status" value="1"/>
</dbReference>
<feature type="transmembrane region" description="Helical" evidence="5">
    <location>
        <begin position="27"/>
        <end position="49"/>
    </location>
</feature>
<evidence type="ECO:0000313" key="8">
    <source>
        <dbReference type="Proteomes" id="UP000647339"/>
    </source>
</evidence>
<keyword evidence="2" id="KW-0732">Signal</keyword>
<dbReference type="InterPro" id="IPR017850">
    <property type="entry name" value="Alkaline_phosphatase_core_sf"/>
</dbReference>
<dbReference type="PROSITE" id="PS00149">
    <property type="entry name" value="SULFATASE_2"/>
    <property type="match status" value="1"/>
</dbReference>
<accession>A0ABQ1V4E7</accession>
<dbReference type="PANTHER" id="PTHR43108">
    <property type="entry name" value="N-ACETYLGLUCOSAMINE-6-SULFATASE FAMILY MEMBER"/>
    <property type="match status" value="1"/>
</dbReference>
<dbReference type="Proteomes" id="UP000647339">
    <property type="component" value="Unassembled WGS sequence"/>
</dbReference>
<sequence>MSLEPGTVTMKDDLRYLQVFFHGQGGYFGAKLTMSFIVIFFATFAKLTAQEKPNILFIMSDDHAAHAIGAYGGRLSVLDPTPTIDMLASEGMLFENAFSTNSICTPSRATILSGQYSQTNGVLDLHDFLPEKKQYLPQLLKKQGYETAVIGKWHLKEAPESFDYYEVLPLQGDYHNPQLISRKGKIRKTIKFGRYGAHEVLVDEFEGHSSDVITDRSIEWLKHSRDRSKPFLLMHHFKAPHGMFEFAPRYSAYLEDSYIPEPASLYQRGNHGSIATRGENDRLIHDIGSSVGMRNTIRGMGRSLQMGLDPDDPQYVHKAYQEYLKRYLRCVKGVDDNIKRLINFLKKEGLYDNTVIIYTSDQGMMLGEHDYVDKRWMYEESMRMPFIVHFPKKYRGGIKTDLLINNTDFAPSILEMAGATVPEYMQGKSFKQVLETGKEPEGWRSATYYRYWMHMGSRHANPAHFGIRTKEFKLIFYYGKYYKPKDDIEQDGWGRYDFDTPVAWEFYDLRRDPEEMQNEYHNPDYKGIIGELKKELKAQRKKLNEEDDHYPHLQELIEMHWND</sequence>